<sequence>MRLTDQLTLRRSGTRATRHGATCSGSTENGTAVEWRLVLPGRPQLTLHDTRWDNGERDLVLHQPSVVPEMPALLANLHGRRRAGIEAVPAGRGRLRLMAWTVIPRTGSDRAGFKKSLTTAQLATQCGLSLLRTLTSRPGVTLEPAFDREDLPLVDLEHPQDVKPLQHALYFPVDDDETPVMAYAITRVMPTLRAVDWLPPSPAF</sequence>
<feature type="region of interest" description="Disordered" evidence="1">
    <location>
        <begin position="1"/>
        <end position="27"/>
    </location>
</feature>
<evidence type="ECO:0000313" key="3">
    <source>
        <dbReference type="Proteomes" id="UP000259636"/>
    </source>
</evidence>
<evidence type="ECO:0000256" key="1">
    <source>
        <dbReference type="SAM" id="MobiDB-lite"/>
    </source>
</evidence>
<dbReference type="EMBL" id="CP031742">
    <property type="protein sequence ID" value="AXQ54264.1"/>
    <property type="molecule type" value="Genomic_DNA"/>
</dbReference>
<proteinExistence type="predicted"/>
<organism evidence="2 3">
    <name type="scientific">Streptomyces koyangensis</name>
    <dbReference type="NCBI Taxonomy" id="188770"/>
    <lineage>
        <taxon>Bacteria</taxon>
        <taxon>Bacillati</taxon>
        <taxon>Actinomycetota</taxon>
        <taxon>Actinomycetes</taxon>
        <taxon>Kitasatosporales</taxon>
        <taxon>Streptomycetaceae</taxon>
        <taxon>Streptomyces</taxon>
        <taxon>Streptomyces aurantiacus group</taxon>
    </lineage>
</organism>
<accession>A0A385D8K3</accession>
<feature type="compositionally biased region" description="Polar residues" evidence="1">
    <location>
        <begin position="1"/>
        <end position="11"/>
    </location>
</feature>
<dbReference type="AlphaFoldDB" id="A0A385D8K3"/>
<gene>
    <name evidence="2" type="ORF">D0C37_06390</name>
</gene>
<dbReference type="Proteomes" id="UP000259636">
    <property type="component" value="Chromosome"/>
</dbReference>
<evidence type="ECO:0000313" key="2">
    <source>
        <dbReference type="EMBL" id="AXQ54264.1"/>
    </source>
</evidence>
<dbReference type="KEGG" id="sky:D0C37_06390"/>
<name>A0A385D8K3_9ACTN</name>
<protein>
    <submittedName>
        <fullName evidence="2">Uncharacterized protein</fullName>
    </submittedName>
</protein>
<reference evidence="2 3" key="1">
    <citation type="submission" date="2018-08" db="EMBL/GenBank/DDBJ databases">
        <authorList>
            <person name="Ferrada E.E."/>
            <person name="Latorre B.A."/>
        </authorList>
    </citation>
    <scope>NUCLEOTIDE SEQUENCE [LARGE SCALE GENOMIC DNA]</scope>
    <source>
        <strain evidence="2 3">VK-A60T</strain>
    </source>
</reference>